<name>A0A5J9UJ70_9POAL</name>
<feature type="compositionally biased region" description="Basic and acidic residues" evidence="1">
    <location>
        <begin position="1"/>
        <end position="10"/>
    </location>
</feature>
<sequence>PEGPSERARFPELPSLLLGPISNSPRPPLRRRWAPHLPPGCRAQRKETHLGAGERKVVLMCGLRDEPFVAQSGWRGQGKGRRRPKLLGATATTSFRTAATCKRLKAIKGYSSLSVP</sequence>
<gene>
    <name evidence="2" type="ORF">EJB05_25888</name>
</gene>
<dbReference type="Gramene" id="TVU23514">
    <property type="protein sequence ID" value="TVU23514"/>
    <property type="gene ID" value="EJB05_25888"/>
</dbReference>
<dbReference type="EMBL" id="RWGY01000013">
    <property type="protein sequence ID" value="TVU23514.1"/>
    <property type="molecule type" value="Genomic_DNA"/>
</dbReference>
<evidence type="ECO:0000256" key="1">
    <source>
        <dbReference type="SAM" id="MobiDB-lite"/>
    </source>
</evidence>
<dbReference type="Proteomes" id="UP000324897">
    <property type="component" value="Chromosome 2"/>
</dbReference>
<proteinExistence type="predicted"/>
<evidence type="ECO:0000313" key="2">
    <source>
        <dbReference type="EMBL" id="TVU23514.1"/>
    </source>
</evidence>
<keyword evidence="3" id="KW-1185">Reference proteome</keyword>
<feature type="region of interest" description="Disordered" evidence="1">
    <location>
        <begin position="1"/>
        <end position="28"/>
    </location>
</feature>
<dbReference type="AlphaFoldDB" id="A0A5J9UJ70"/>
<reference evidence="2 3" key="1">
    <citation type="journal article" date="2019" name="Sci. Rep.">
        <title>A high-quality genome of Eragrostis curvula grass provides insights into Poaceae evolution and supports new strategies to enhance forage quality.</title>
        <authorList>
            <person name="Carballo J."/>
            <person name="Santos B.A.C.M."/>
            <person name="Zappacosta D."/>
            <person name="Garbus I."/>
            <person name="Selva J.P."/>
            <person name="Gallo C.A."/>
            <person name="Diaz A."/>
            <person name="Albertini E."/>
            <person name="Caccamo M."/>
            <person name="Echenique V."/>
        </authorList>
    </citation>
    <scope>NUCLEOTIDE SEQUENCE [LARGE SCALE GENOMIC DNA]</scope>
    <source>
        <strain evidence="3">cv. Victoria</strain>
        <tissue evidence="2">Leaf</tissue>
    </source>
</reference>
<protein>
    <submittedName>
        <fullName evidence="2">Uncharacterized protein</fullName>
    </submittedName>
</protein>
<organism evidence="2 3">
    <name type="scientific">Eragrostis curvula</name>
    <name type="common">weeping love grass</name>
    <dbReference type="NCBI Taxonomy" id="38414"/>
    <lineage>
        <taxon>Eukaryota</taxon>
        <taxon>Viridiplantae</taxon>
        <taxon>Streptophyta</taxon>
        <taxon>Embryophyta</taxon>
        <taxon>Tracheophyta</taxon>
        <taxon>Spermatophyta</taxon>
        <taxon>Magnoliopsida</taxon>
        <taxon>Liliopsida</taxon>
        <taxon>Poales</taxon>
        <taxon>Poaceae</taxon>
        <taxon>PACMAD clade</taxon>
        <taxon>Chloridoideae</taxon>
        <taxon>Eragrostideae</taxon>
        <taxon>Eragrostidinae</taxon>
        <taxon>Eragrostis</taxon>
    </lineage>
</organism>
<accession>A0A5J9UJ70</accession>
<evidence type="ECO:0000313" key="3">
    <source>
        <dbReference type="Proteomes" id="UP000324897"/>
    </source>
</evidence>
<comment type="caution">
    <text evidence="2">The sequence shown here is derived from an EMBL/GenBank/DDBJ whole genome shotgun (WGS) entry which is preliminary data.</text>
</comment>
<feature type="non-terminal residue" evidence="2">
    <location>
        <position position="1"/>
    </location>
</feature>